<keyword evidence="3" id="KW-1185">Reference proteome</keyword>
<dbReference type="Proteomes" id="UP001295444">
    <property type="component" value="Chromosome 02"/>
</dbReference>
<proteinExistence type="predicted"/>
<name>A0AAD1R9N1_PELCU</name>
<evidence type="ECO:0000313" key="3">
    <source>
        <dbReference type="Proteomes" id="UP001295444"/>
    </source>
</evidence>
<dbReference type="AlphaFoldDB" id="A0AAD1R9N1"/>
<organism evidence="2 3">
    <name type="scientific">Pelobates cultripes</name>
    <name type="common">Western spadefoot toad</name>
    <dbReference type="NCBI Taxonomy" id="61616"/>
    <lineage>
        <taxon>Eukaryota</taxon>
        <taxon>Metazoa</taxon>
        <taxon>Chordata</taxon>
        <taxon>Craniata</taxon>
        <taxon>Vertebrata</taxon>
        <taxon>Euteleostomi</taxon>
        <taxon>Amphibia</taxon>
        <taxon>Batrachia</taxon>
        <taxon>Anura</taxon>
        <taxon>Pelobatoidea</taxon>
        <taxon>Pelobatidae</taxon>
        <taxon>Pelobates</taxon>
    </lineage>
</organism>
<evidence type="ECO:0000256" key="1">
    <source>
        <dbReference type="SAM" id="MobiDB-lite"/>
    </source>
</evidence>
<reference evidence="2" key="1">
    <citation type="submission" date="2022-03" db="EMBL/GenBank/DDBJ databases">
        <authorList>
            <person name="Alioto T."/>
            <person name="Alioto T."/>
            <person name="Gomez Garrido J."/>
        </authorList>
    </citation>
    <scope>NUCLEOTIDE SEQUENCE</scope>
</reference>
<feature type="region of interest" description="Disordered" evidence="1">
    <location>
        <begin position="30"/>
        <end position="70"/>
    </location>
</feature>
<gene>
    <name evidence="2" type="ORF">PECUL_23A061367</name>
</gene>
<dbReference type="EMBL" id="OW240913">
    <property type="protein sequence ID" value="CAH2246062.1"/>
    <property type="molecule type" value="Genomic_DNA"/>
</dbReference>
<protein>
    <submittedName>
        <fullName evidence="2">Uncharacterized protein</fullName>
    </submittedName>
</protein>
<evidence type="ECO:0000313" key="2">
    <source>
        <dbReference type="EMBL" id="CAH2246062.1"/>
    </source>
</evidence>
<sequence>MAATILRTGAPVMFPGRAVKWAHVGALVSASAERDDPPEPPVRRPGRVAVPSWLKPQQAPSPARLLSVPD</sequence>
<accession>A0AAD1R9N1</accession>